<organism evidence="1 2">
    <name type="scientific">Pistacia integerrima</name>
    <dbReference type="NCBI Taxonomy" id="434235"/>
    <lineage>
        <taxon>Eukaryota</taxon>
        <taxon>Viridiplantae</taxon>
        <taxon>Streptophyta</taxon>
        <taxon>Embryophyta</taxon>
        <taxon>Tracheophyta</taxon>
        <taxon>Spermatophyta</taxon>
        <taxon>Magnoliopsida</taxon>
        <taxon>eudicotyledons</taxon>
        <taxon>Gunneridae</taxon>
        <taxon>Pentapetalae</taxon>
        <taxon>rosids</taxon>
        <taxon>malvids</taxon>
        <taxon>Sapindales</taxon>
        <taxon>Anacardiaceae</taxon>
        <taxon>Pistacia</taxon>
    </lineage>
</organism>
<name>A0ACC0YAT3_9ROSI</name>
<proteinExistence type="predicted"/>
<evidence type="ECO:0000313" key="2">
    <source>
        <dbReference type="Proteomes" id="UP001163603"/>
    </source>
</evidence>
<comment type="caution">
    <text evidence="1">The sequence shown here is derived from an EMBL/GenBank/DDBJ whole genome shotgun (WGS) entry which is preliminary data.</text>
</comment>
<sequence length="211" mass="23238">MEANTKVVSENVELKKEEVKKKNKRNKKKGNKNNNNDNIKNKEAALVDPANGEVINAAADVLTTNDSSGQIKKKNNTRIQVSNTKKPFIFYLNLAKMDRCNGRNLSDLIAIILVVVVLLQSYIKQNDNVELSALGMAIPTVITIAEILKRDGLVNNKEVKISTLDSKEDHRGSFIQKPKIQIILAKAESMVKTITAADAATAPEVESDKQA</sequence>
<dbReference type="EMBL" id="CM047742">
    <property type="protein sequence ID" value="KAJ0034048.1"/>
    <property type="molecule type" value="Genomic_DNA"/>
</dbReference>
<keyword evidence="2" id="KW-1185">Reference proteome</keyword>
<evidence type="ECO:0000313" key="1">
    <source>
        <dbReference type="EMBL" id="KAJ0034048.1"/>
    </source>
</evidence>
<protein>
    <submittedName>
        <fullName evidence="1">Uncharacterized protein</fullName>
    </submittedName>
</protein>
<gene>
    <name evidence="1" type="ORF">Pint_24669</name>
</gene>
<reference evidence="2" key="1">
    <citation type="journal article" date="2023" name="G3 (Bethesda)">
        <title>Genome assembly and association tests identify interacting loci associated with vigor, precocity, and sex in interspecific pistachio rootstocks.</title>
        <authorList>
            <person name="Palmer W."/>
            <person name="Jacygrad E."/>
            <person name="Sagayaradj S."/>
            <person name="Cavanaugh K."/>
            <person name="Han R."/>
            <person name="Bertier L."/>
            <person name="Beede B."/>
            <person name="Kafkas S."/>
            <person name="Golino D."/>
            <person name="Preece J."/>
            <person name="Michelmore R."/>
        </authorList>
    </citation>
    <scope>NUCLEOTIDE SEQUENCE [LARGE SCALE GENOMIC DNA]</scope>
</reference>
<accession>A0ACC0YAT3</accession>
<dbReference type="Proteomes" id="UP001163603">
    <property type="component" value="Chromosome 7"/>
</dbReference>